<dbReference type="NCBIfam" id="TIGR01404">
    <property type="entry name" value="FlhB_rel_III"/>
    <property type="match status" value="1"/>
</dbReference>
<dbReference type="Pfam" id="PF01312">
    <property type="entry name" value="Bac_export_2"/>
    <property type="match status" value="1"/>
</dbReference>
<dbReference type="Gene3D" id="3.40.1690.10">
    <property type="entry name" value="secretion proteins EscU"/>
    <property type="match status" value="1"/>
</dbReference>
<dbReference type="EMBL" id="JAURTK010000010">
    <property type="protein sequence ID" value="MDP9650487.1"/>
    <property type="molecule type" value="Genomic_DNA"/>
</dbReference>
<comment type="caution">
    <text evidence="8">The sequence shown here is derived from an EMBL/GenBank/DDBJ whole genome shotgun (WGS) entry which is preliminary data.</text>
</comment>
<dbReference type="PANTHER" id="PTHR30531">
    <property type="entry name" value="FLAGELLAR BIOSYNTHETIC PROTEIN FLHB"/>
    <property type="match status" value="1"/>
</dbReference>
<evidence type="ECO:0000256" key="3">
    <source>
        <dbReference type="ARBA" id="ARBA00022475"/>
    </source>
</evidence>
<evidence type="ECO:0000256" key="1">
    <source>
        <dbReference type="ARBA" id="ARBA00004651"/>
    </source>
</evidence>
<organism evidence="8 9">
    <name type="scientific">Paraburkholderia caledonica</name>
    <dbReference type="NCBI Taxonomy" id="134536"/>
    <lineage>
        <taxon>Bacteria</taxon>
        <taxon>Pseudomonadati</taxon>
        <taxon>Pseudomonadota</taxon>
        <taxon>Betaproteobacteria</taxon>
        <taxon>Burkholderiales</taxon>
        <taxon>Burkholderiaceae</taxon>
        <taxon>Paraburkholderia</taxon>
    </lineage>
</organism>
<sequence length="358" mass="38325">MSDDKTEEPTDKKLRKAREEGDVAKSADVADGVILAAGVLMLAAAGDSMVDAMRAGVQDALRFVSGPRDMDTLYVTLHVIGSHVIGAILPSIGAAVLAAIVAVGAQVGVVISMKAVSLKFDAISPAAGVKKIFSLKSLLELLKMIVKGAVLMIVMWKTIEGLLPLVIGSLFQSVPQLSRLASGLMLKILGTAAALFVMFGGVDFKLQKFLYIRGKKMSKDEIKREFKQDEGDPVIKGERKRLARELATSAPPRKVSAASIMVVNPTHYAVAVRYAPDEFPLPVVIAKGMDEAAAQLRREAQIYNVPIVGNPPVARALYKVEIDEPIPDELFEAVAAILRWVDSIGLAKQSQSMQTPAA</sequence>
<keyword evidence="4 7" id="KW-0812">Transmembrane</keyword>
<dbReference type="GO" id="GO:0005886">
    <property type="term" value="C:plasma membrane"/>
    <property type="evidence" value="ECO:0007669"/>
    <property type="project" value="UniProtKB-SubCell"/>
</dbReference>
<proteinExistence type="inferred from homology"/>
<keyword evidence="6 7" id="KW-0472">Membrane</keyword>
<dbReference type="PRINTS" id="PR00950">
    <property type="entry name" value="TYPE3IMSPROT"/>
</dbReference>
<reference evidence="8" key="1">
    <citation type="submission" date="2023-07" db="EMBL/GenBank/DDBJ databases">
        <title>Sorghum-associated microbial communities from plants grown in Nebraska, USA.</title>
        <authorList>
            <person name="Schachtman D."/>
        </authorList>
    </citation>
    <scope>NUCLEOTIDE SEQUENCE</scope>
    <source>
        <strain evidence="8">DS1061</strain>
    </source>
</reference>
<evidence type="ECO:0000256" key="4">
    <source>
        <dbReference type="ARBA" id="ARBA00022692"/>
    </source>
</evidence>
<evidence type="ECO:0000256" key="5">
    <source>
        <dbReference type="ARBA" id="ARBA00022989"/>
    </source>
</evidence>
<feature type="transmembrane region" description="Helical" evidence="7">
    <location>
        <begin position="184"/>
        <end position="206"/>
    </location>
</feature>
<dbReference type="RefSeq" id="WP_392395381.1">
    <property type="nucleotide sequence ID" value="NZ_JAURTK010000010.1"/>
</dbReference>
<comment type="similarity">
    <text evidence="2">Belongs to the type III secretion exporter family.</text>
</comment>
<dbReference type="AlphaFoldDB" id="A0AB73IM76"/>
<evidence type="ECO:0000256" key="7">
    <source>
        <dbReference type="SAM" id="Phobius"/>
    </source>
</evidence>
<keyword evidence="3" id="KW-1003">Cell membrane</keyword>
<evidence type="ECO:0000256" key="2">
    <source>
        <dbReference type="ARBA" id="ARBA00010690"/>
    </source>
</evidence>
<name>A0AB73IM76_9BURK</name>
<dbReference type="InterPro" id="IPR006307">
    <property type="entry name" value="BsaZ-like"/>
</dbReference>
<dbReference type="SUPFAM" id="SSF160544">
    <property type="entry name" value="EscU C-terminal domain-like"/>
    <property type="match status" value="1"/>
</dbReference>
<dbReference type="GO" id="GO:0009306">
    <property type="term" value="P:protein secretion"/>
    <property type="evidence" value="ECO:0007669"/>
    <property type="project" value="InterPro"/>
</dbReference>
<evidence type="ECO:0000313" key="9">
    <source>
        <dbReference type="Proteomes" id="UP001229486"/>
    </source>
</evidence>
<feature type="transmembrane region" description="Helical" evidence="7">
    <location>
        <begin position="95"/>
        <end position="116"/>
    </location>
</feature>
<comment type="subcellular location">
    <subcellularLocation>
        <location evidence="1">Cell membrane</location>
        <topology evidence="1">Multi-pass membrane protein</topology>
    </subcellularLocation>
</comment>
<dbReference type="Proteomes" id="UP001229486">
    <property type="component" value="Unassembled WGS sequence"/>
</dbReference>
<dbReference type="InterPro" id="IPR029025">
    <property type="entry name" value="T3SS_substrate_exporter_C"/>
</dbReference>
<evidence type="ECO:0000256" key="6">
    <source>
        <dbReference type="ARBA" id="ARBA00023136"/>
    </source>
</evidence>
<accession>A0AB73IM76</accession>
<dbReference type="InterPro" id="IPR006135">
    <property type="entry name" value="T3SS_substrate_exporter"/>
</dbReference>
<evidence type="ECO:0000313" key="8">
    <source>
        <dbReference type="EMBL" id="MDP9650487.1"/>
    </source>
</evidence>
<dbReference type="PANTHER" id="PTHR30531:SF12">
    <property type="entry name" value="FLAGELLAR BIOSYNTHETIC PROTEIN FLHB"/>
    <property type="match status" value="1"/>
</dbReference>
<protein>
    <submittedName>
        <fullName evidence="8">Type III secretion protein U</fullName>
    </submittedName>
</protein>
<keyword evidence="5 7" id="KW-1133">Transmembrane helix</keyword>
<gene>
    <name evidence="8" type="ORF">J2793_005960</name>
</gene>